<dbReference type="Gene3D" id="1.25.40.20">
    <property type="entry name" value="Ankyrin repeat-containing domain"/>
    <property type="match status" value="1"/>
</dbReference>
<evidence type="ECO:0000256" key="3">
    <source>
        <dbReference type="PROSITE-ProRule" id="PRU00023"/>
    </source>
</evidence>
<dbReference type="PROSITE" id="PS50088">
    <property type="entry name" value="ANK_REPEAT"/>
    <property type="match status" value="1"/>
</dbReference>
<comment type="caution">
    <text evidence="4">The sequence shown here is derived from an EMBL/GenBank/DDBJ whole genome shotgun (WGS) entry which is preliminary data.</text>
</comment>
<dbReference type="InterPro" id="IPR002110">
    <property type="entry name" value="Ankyrin_rpt"/>
</dbReference>
<dbReference type="PANTHER" id="PTHR24123:SF124">
    <property type="entry name" value="TRANSIENT RECEPTOR POTENTIAL CATION CHANNEL SUBFAMILY A MEMBER 1"/>
    <property type="match status" value="1"/>
</dbReference>
<feature type="non-terminal residue" evidence="4">
    <location>
        <position position="1"/>
    </location>
</feature>
<dbReference type="Pfam" id="PF12796">
    <property type="entry name" value="Ank_2"/>
    <property type="match status" value="1"/>
</dbReference>
<dbReference type="AlphaFoldDB" id="A0A8J5JPX0"/>
<evidence type="ECO:0000256" key="1">
    <source>
        <dbReference type="ARBA" id="ARBA00022737"/>
    </source>
</evidence>
<dbReference type="PANTHER" id="PTHR24123">
    <property type="entry name" value="ANKYRIN REPEAT-CONTAINING"/>
    <property type="match status" value="1"/>
</dbReference>
<dbReference type="EMBL" id="JAHLQT010038152">
    <property type="protein sequence ID" value="KAG7157059.1"/>
    <property type="molecule type" value="Genomic_DNA"/>
</dbReference>
<reference evidence="4" key="1">
    <citation type="journal article" date="2021" name="Sci. Adv.">
        <title>The American lobster genome reveals insights on longevity, neural, and immune adaptations.</title>
        <authorList>
            <person name="Polinski J.M."/>
            <person name="Zimin A.V."/>
            <person name="Clark K.F."/>
            <person name="Kohn A.B."/>
            <person name="Sadowski N."/>
            <person name="Timp W."/>
            <person name="Ptitsyn A."/>
            <person name="Khanna P."/>
            <person name="Romanova D.Y."/>
            <person name="Williams P."/>
            <person name="Greenwood S.J."/>
            <person name="Moroz L.L."/>
            <person name="Walt D.R."/>
            <person name="Bodnar A.G."/>
        </authorList>
    </citation>
    <scope>NUCLEOTIDE SEQUENCE</scope>
    <source>
        <strain evidence="4">GMGI-L3</strain>
    </source>
</reference>
<dbReference type="SUPFAM" id="SSF48403">
    <property type="entry name" value="Ankyrin repeat"/>
    <property type="match status" value="1"/>
</dbReference>
<keyword evidence="2 3" id="KW-0040">ANK repeat</keyword>
<protein>
    <submittedName>
        <fullName evidence="4">Transient receptor potential cation channel subfamily A member 1-like 9</fullName>
    </submittedName>
</protein>
<keyword evidence="5" id="KW-1185">Reference proteome</keyword>
<dbReference type="SMART" id="SM00248">
    <property type="entry name" value="ANK"/>
    <property type="match status" value="2"/>
</dbReference>
<dbReference type="InterPro" id="IPR036770">
    <property type="entry name" value="Ankyrin_rpt-contain_sf"/>
</dbReference>
<accession>A0A8J5JPX0</accession>
<dbReference type="InterPro" id="IPR051165">
    <property type="entry name" value="Multifunctional_ANK_Repeat"/>
</dbReference>
<dbReference type="Proteomes" id="UP000747542">
    <property type="component" value="Unassembled WGS sequence"/>
</dbReference>
<dbReference type="PROSITE" id="PS50297">
    <property type="entry name" value="ANK_REP_REGION"/>
    <property type="match status" value="1"/>
</dbReference>
<proteinExistence type="predicted"/>
<gene>
    <name evidence="4" type="primary">Trpa1-L9</name>
    <name evidence="4" type="ORF">Hamer_G019283</name>
</gene>
<evidence type="ECO:0000313" key="4">
    <source>
        <dbReference type="EMBL" id="KAG7157059.1"/>
    </source>
</evidence>
<feature type="repeat" description="ANK" evidence="3">
    <location>
        <begin position="1"/>
        <end position="31"/>
    </location>
</feature>
<evidence type="ECO:0000313" key="5">
    <source>
        <dbReference type="Proteomes" id="UP000747542"/>
    </source>
</evidence>
<evidence type="ECO:0000256" key="2">
    <source>
        <dbReference type="ARBA" id="ARBA00023043"/>
    </source>
</evidence>
<keyword evidence="1" id="KW-0677">Repeat</keyword>
<organism evidence="4 5">
    <name type="scientific">Homarus americanus</name>
    <name type="common">American lobster</name>
    <dbReference type="NCBI Taxonomy" id="6706"/>
    <lineage>
        <taxon>Eukaryota</taxon>
        <taxon>Metazoa</taxon>
        <taxon>Ecdysozoa</taxon>
        <taxon>Arthropoda</taxon>
        <taxon>Crustacea</taxon>
        <taxon>Multicrustacea</taxon>
        <taxon>Malacostraca</taxon>
        <taxon>Eumalacostraca</taxon>
        <taxon>Eucarida</taxon>
        <taxon>Decapoda</taxon>
        <taxon>Pleocyemata</taxon>
        <taxon>Astacidea</taxon>
        <taxon>Nephropoidea</taxon>
        <taxon>Nephropidae</taxon>
        <taxon>Homarus</taxon>
    </lineage>
</organism>
<keyword evidence="4" id="KW-0675">Receptor</keyword>
<sequence>MSPLHCASMFDHPKLVTYLIQEGAEVNQVDQEHRSPMLLAAAHGGWRSVDVLLANNADPSIRDLTDKNLLHVVIMNGGSLSDLLALNQVKDAW</sequence>
<name>A0A8J5JPX0_HOMAM</name>